<accession>N6SY09</accession>
<feature type="non-terminal residue" evidence="2">
    <location>
        <position position="1"/>
    </location>
</feature>
<gene>
    <name evidence="2" type="ORF">YQE_10752</name>
</gene>
<dbReference type="HOGENOM" id="CLU_2778471_0_0_1"/>
<feature type="region of interest" description="Disordered" evidence="1">
    <location>
        <begin position="23"/>
        <end position="69"/>
    </location>
</feature>
<reference evidence="2" key="1">
    <citation type="journal article" date="2013" name="Genome Biol.">
        <title>Draft genome of the mountain pine beetle, Dendroctonus ponderosae Hopkins, a major forest pest.</title>
        <authorList>
            <person name="Keeling C.I."/>
            <person name="Yuen M.M."/>
            <person name="Liao N.Y."/>
            <person name="Docking T.R."/>
            <person name="Chan S.K."/>
            <person name="Taylor G.A."/>
            <person name="Palmquist D.L."/>
            <person name="Jackman S.D."/>
            <person name="Nguyen A."/>
            <person name="Li M."/>
            <person name="Henderson H."/>
            <person name="Janes J.K."/>
            <person name="Zhao Y."/>
            <person name="Pandoh P."/>
            <person name="Moore R."/>
            <person name="Sperling F.A."/>
            <person name="Huber D.P."/>
            <person name="Birol I."/>
            <person name="Jones S.J."/>
            <person name="Bohlmann J."/>
        </authorList>
    </citation>
    <scope>NUCLEOTIDE SEQUENCE</scope>
</reference>
<dbReference type="OrthoDB" id="5984981at2759"/>
<organism evidence="2">
    <name type="scientific">Dendroctonus ponderosae</name>
    <name type="common">Mountain pine beetle</name>
    <dbReference type="NCBI Taxonomy" id="77166"/>
    <lineage>
        <taxon>Eukaryota</taxon>
        <taxon>Metazoa</taxon>
        <taxon>Ecdysozoa</taxon>
        <taxon>Arthropoda</taxon>
        <taxon>Hexapoda</taxon>
        <taxon>Insecta</taxon>
        <taxon>Pterygota</taxon>
        <taxon>Neoptera</taxon>
        <taxon>Endopterygota</taxon>
        <taxon>Coleoptera</taxon>
        <taxon>Polyphaga</taxon>
        <taxon>Cucujiformia</taxon>
        <taxon>Curculionidae</taxon>
        <taxon>Scolytinae</taxon>
        <taxon>Dendroctonus</taxon>
    </lineage>
</organism>
<proteinExistence type="predicted"/>
<evidence type="ECO:0000256" key="1">
    <source>
        <dbReference type="SAM" id="MobiDB-lite"/>
    </source>
</evidence>
<dbReference type="AlphaFoldDB" id="N6SY09"/>
<name>N6SY09_DENPD</name>
<sequence>MIGRHIQTSLHSSPLHHGILYRSLPEDTPSIQSHYEPKYEHDPGGGVDENDDKSGLLHTALPAQPGISR</sequence>
<protein>
    <submittedName>
        <fullName evidence="2">Uncharacterized protein</fullName>
    </submittedName>
</protein>
<dbReference type="EMBL" id="KB741213">
    <property type="protein sequence ID" value="ENN72654.1"/>
    <property type="molecule type" value="Genomic_DNA"/>
</dbReference>
<evidence type="ECO:0000313" key="2">
    <source>
        <dbReference type="EMBL" id="ENN72654.1"/>
    </source>
</evidence>